<feature type="chain" id="PRO_5025029639" evidence="7">
    <location>
        <begin position="20"/>
        <end position="608"/>
    </location>
</feature>
<sequence precursor="true">MKRIIFNFCFVWLAVSAFAGSKVVEMRNYGLVPDTHENLSPKLQKALQDIKSQVALGDKVTLLFESGRYDFHPEGAAVREYYISNHDQDNPKTVGFPLEDWKGLTVDGQGADFIFHGRMLPLSLLRSENCTLRNFSIDFETPHIAQVKILESGEEGITFEPAAWVKCRINEKGFFEAYGEGWSSAPQGGIAFEEKTKRLVYRTSDLWCPMEGVKEVSPRVYHAPQWKDARLKPGTVVALRTYYRPAPGIFLSNDKDTRLQNVKVHYAEGMGLLAQLCENITLDEFSVCLRGDKDPRYFTTQADATHFSSCRGKIDSRNGLYEGMMDDAINVHGTYLKIKQRLDDHTVIARYMHPQAYGFEWGVNGDEVQFVRSATMELTGGKNRVKEILPNDKDTVKGAKEYRITFAEPLDAEITDKEGFGIENLSWCPEVYFADNVIRNNRARGTLFSTPLKTVVERNLFDHTSGTAILLCGDCNGWFETGACRNVLIRNNRFINALTNMFQFTEAVISIYPEIPDLEHQKKYFHGGKGEKGVVIEDNYFETFDRPVLFAKSIDGLIFKNNVIRQNTDYPAFHHNKSRFRLLHTRNVKIEKNNFEDGDESIQENRYK</sequence>
<comment type="catalytic activity">
    <reaction evidence="1">
        <text>Hydrolysis of terminal, non-reducing alpha-D-galactose residues in alpha-D-galactosides, including galactose oligosaccharides, galactomannans and galactolipids.</text>
        <dbReference type="EC" id="3.2.1.22"/>
    </reaction>
</comment>
<dbReference type="InterPro" id="IPR057275">
    <property type="entry name" value="Beta-barrel_GLAA-B_I"/>
</dbReference>
<evidence type="ECO:0000256" key="2">
    <source>
        <dbReference type="ARBA" id="ARBA00001271"/>
    </source>
</evidence>
<protein>
    <submittedName>
        <fullName evidence="10">Alpha-1,3-galactosidase B</fullName>
        <ecNumber evidence="10">3.2.1.-</ecNumber>
    </submittedName>
</protein>
<comment type="caution">
    <text evidence="10">The sequence shown here is derived from an EMBL/GenBank/DDBJ whole genome shotgun (WGS) entry which is preliminary data.</text>
</comment>
<dbReference type="Pfam" id="PF23764">
    <property type="entry name" value="Beta-barrel_GLAA-B_II"/>
    <property type="match status" value="1"/>
</dbReference>
<feature type="domain" description="GLAA-B beta-barrel" evidence="8">
    <location>
        <begin position="145"/>
        <end position="237"/>
    </location>
</feature>
<dbReference type="Pfam" id="PF23763">
    <property type="entry name" value="Beta-barrel_GLAA-B_I"/>
    <property type="match status" value="1"/>
</dbReference>
<dbReference type="RefSeq" id="WP_143888295.1">
    <property type="nucleotide sequence ID" value="NZ_RWHZ01000003.1"/>
</dbReference>
<dbReference type="EMBL" id="RWHZ01000003">
    <property type="protein sequence ID" value="TSE50202.1"/>
    <property type="molecule type" value="Genomic_DNA"/>
</dbReference>
<evidence type="ECO:0000256" key="7">
    <source>
        <dbReference type="SAM" id="SignalP"/>
    </source>
</evidence>
<dbReference type="Proteomes" id="UP000408523">
    <property type="component" value="Unassembled WGS sequence"/>
</dbReference>
<evidence type="ECO:0000259" key="8">
    <source>
        <dbReference type="Pfam" id="PF23763"/>
    </source>
</evidence>
<evidence type="ECO:0000256" key="4">
    <source>
        <dbReference type="ARBA" id="ARBA00022737"/>
    </source>
</evidence>
<keyword evidence="4" id="KW-0677">Repeat</keyword>
<keyword evidence="5 10" id="KW-0378">Hydrolase</keyword>
<dbReference type="GO" id="GO:0004557">
    <property type="term" value="F:alpha-galactosidase activity"/>
    <property type="evidence" value="ECO:0007669"/>
    <property type="project" value="UniProtKB-EC"/>
</dbReference>
<comment type="catalytic activity">
    <reaction evidence="2">
        <text>Hydrolysis of terminal, non-reducing branched (1-&gt;3)-alpha-D-galactosidic residues, producing free D-galactose.</text>
        <dbReference type="EC" id="3.2.1.n1"/>
    </reaction>
</comment>
<accession>A0A663A407</accession>
<feature type="signal peptide" evidence="7">
    <location>
        <begin position="1"/>
        <end position="19"/>
    </location>
</feature>
<name>A0A663A407_PHOVU</name>
<gene>
    <name evidence="10" type="primary">glaB_1</name>
    <name evidence="10" type="ORF">EH214_00489</name>
</gene>
<dbReference type="InterPro" id="IPR056441">
    <property type="entry name" value="Beta-barrel_GLAA-B_II"/>
</dbReference>
<evidence type="ECO:0000313" key="10">
    <source>
        <dbReference type="EMBL" id="TSE50202.1"/>
    </source>
</evidence>
<evidence type="ECO:0000259" key="9">
    <source>
        <dbReference type="Pfam" id="PF23764"/>
    </source>
</evidence>
<proteinExistence type="predicted"/>
<evidence type="ECO:0000313" key="11">
    <source>
        <dbReference type="Proteomes" id="UP000408523"/>
    </source>
</evidence>
<dbReference type="EC" id="3.2.1.-" evidence="10"/>
<evidence type="ECO:0000256" key="6">
    <source>
        <dbReference type="ARBA" id="ARBA00023295"/>
    </source>
</evidence>
<dbReference type="SUPFAM" id="SSF51126">
    <property type="entry name" value="Pectin lyase-like"/>
    <property type="match status" value="1"/>
</dbReference>
<dbReference type="Gene3D" id="2.160.20.10">
    <property type="entry name" value="Single-stranded right-handed beta-helix, Pectin lyase-like"/>
    <property type="match status" value="1"/>
</dbReference>
<reference evidence="10 11" key="1">
    <citation type="journal article" date="2019" name="Nat. Commun.">
        <title>Gram positive-like bacteriocins with broad spectrum anti-Bacteroidales activity encoded on mobile elements of the human gut microbiota.</title>
        <authorList>
            <person name="Bechon N."/>
            <person name="Coyne M.J.Jr."/>
            <person name="Laclare-Mceneany V."/>
            <person name="Chatzidaki-Livanis M."/>
            <person name="Ghigo J.-M."/>
            <person name="Comstock L.E."/>
        </authorList>
    </citation>
    <scope>NUCLEOTIDE SEQUENCE [LARGE SCALE GENOMIC DNA]</scope>
    <source>
        <strain evidence="10 11">CL01T12C17</strain>
    </source>
</reference>
<feature type="domain" description="GLAA-B beta-barrel" evidence="9">
    <location>
        <begin position="346"/>
        <end position="415"/>
    </location>
</feature>
<dbReference type="InterPro" id="IPR011050">
    <property type="entry name" value="Pectin_lyase_fold/virulence"/>
</dbReference>
<evidence type="ECO:0000256" key="5">
    <source>
        <dbReference type="ARBA" id="ARBA00022801"/>
    </source>
</evidence>
<organism evidence="10 11">
    <name type="scientific">Phocaeicola vulgatus</name>
    <name type="common">Bacteroides vulgatus</name>
    <dbReference type="NCBI Taxonomy" id="821"/>
    <lineage>
        <taxon>Bacteria</taxon>
        <taxon>Pseudomonadati</taxon>
        <taxon>Bacteroidota</taxon>
        <taxon>Bacteroidia</taxon>
        <taxon>Bacteroidales</taxon>
        <taxon>Bacteroidaceae</taxon>
        <taxon>Phocaeicola</taxon>
    </lineage>
</organism>
<keyword evidence="6 10" id="KW-0326">Glycosidase</keyword>
<dbReference type="AlphaFoldDB" id="A0A663A407"/>
<evidence type="ECO:0000256" key="3">
    <source>
        <dbReference type="ARBA" id="ARBA00022729"/>
    </source>
</evidence>
<dbReference type="InterPro" id="IPR012334">
    <property type="entry name" value="Pectin_lyas_fold"/>
</dbReference>
<evidence type="ECO:0000256" key="1">
    <source>
        <dbReference type="ARBA" id="ARBA00001255"/>
    </source>
</evidence>
<keyword evidence="3 7" id="KW-0732">Signal</keyword>